<dbReference type="EMBL" id="MK814644">
    <property type="protein sequence ID" value="QCI05925.1"/>
    <property type="molecule type" value="Genomic_DNA"/>
</dbReference>
<geneLocation type="plastid" evidence="2"/>
<proteinExistence type="predicted"/>
<gene>
    <name evidence="2" type="primary">ntcA</name>
</gene>
<dbReference type="InterPro" id="IPR014710">
    <property type="entry name" value="RmlC-like_jellyroll"/>
</dbReference>
<keyword evidence="1" id="KW-0472">Membrane</keyword>
<reference evidence="2" key="2">
    <citation type="submission" date="2019-04" db="EMBL/GenBank/DDBJ databases">
        <authorList>
            <person name="Pasella M."/>
        </authorList>
    </citation>
    <scope>NUCLEOTIDE SEQUENCE</scope>
    <source>
        <strain evidence="2">PD2948_5</strain>
    </source>
</reference>
<protein>
    <submittedName>
        <fullName evidence="2">Global nitrogen transcriptional regulator</fullName>
    </submittedName>
</protein>
<feature type="transmembrane region" description="Helical" evidence="1">
    <location>
        <begin position="64"/>
        <end position="82"/>
    </location>
</feature>
<reference evidence="2" key="1">
    <citation type="journal article" date="2019" name="Mol. Phylogenet. Evol.">
        <title>Morphological evolution and classification of the red algal order Ceramiales inferred using plastid phylogenomics.</title>
        <authorList>
            <person name="Diaz-Tapia P."/>
            <person name="Pasella M.M."/>
            <person name="Verbruggen H."/>
            <person name="Maggs C.A."/>
        </authorList>
    </citation>
    <scope>NUCLEOTIDE SEQUENCE</scope>
    <source>
        <strain evidence="2">PD2948_5</strain>
    </source>
</reference>
<keyword evidence="1" id="KW-0812">Transmembrane</keyword>
<accession>A0A4D6WWJ1</accession>
<name>A0A4D6WWJ1_9FLOR</name>
<dbReference type="SUPFAM" id="SSF46785">
    <property type="entry name" value="Winged helix' DNA-binding domain"/>
    <property type="match status" value="1"/>
</dbReference>
<dbReference type="Gene3D" id="2.60.120.10">
    <property type="entry name" value="Jelly Rolls"/>
    <property type="match status" value="1"/>
</dbReference>
<organism evidence="2">
    <name type="scientific">Dasysiphonia japonica</name>
    <dbReference type="NCBI Taxonomy" id="2506492"/>
    <lineage>
        <taxon>Eukaryota</taxon>
        <taxon>Rhodophyta</taxon>
        <taxon>Florideophyceae</taxon>
        <taxon>Rhodymeniophycidae</taxon>
        <taxon>Ceramiales</taxon>
        <taxon>Dasyaceae</taxon>
        <taxon>Dasysiphonia</taxon>
    </lineage>
</organism>
<dbReference type="AlphaFoldDB" id="A0A4D6WWJ1"/>
<keyword evidence="2" id="KW-0934">Plastid</keyword>
<dbReference type="InterPro" id="IPR036390">
    <property type="entry name" value="WH_DNA-bd_sf"/>
</dbReference>
<evidence type="ECO:0000313" key="2">
    <source>
        <dbReference type="EMBL" id="QCI05925.1"/>
    </source>
</evidence>
<evidence type="ECO:0000256" key="1">
    <source>
        <dbReference type="SAM" id="Phobius"/>
    </source>
</evidence>
<keyword evidence="1" id="KW-1133">Transmembrane helix</keyword>
<sequence>MYSDNKYYYKLIALENTYIISFNIKEIKPSIKLKTNIFLRIIHSQQLTLKNYERMNLILKHRYIKYRIIQMILLLFLQFGVINNNSIYIPFHLSQKYLTIILGTNKTIVNQTIQQLIKKMIIKYSTKKIMYINNLSKLQMIISY</sequence>